<evidence type="ECO:0000256" key="6">
    <source>
        <dbReference type="ARBA" id="ARBA00022771"/>
    </source>
</evidence>
<dbReference type="GO" id="GO:0005737">
    <property type="term" value="C:cytoplasm"/>
    <property type="evidence" value="ECO:0007669"/>
    <property type="project" value="UniProtKB-SubCell"/>
</dbReference>
<dbReference type="PANTHER" id="PTHR13182:SF8">
    <property type="entry name" value="CYTOPLASMIC 60S SUBUNIT BIOGENESIS FACTOR ZNF622"/>
    <property type="match status" value="1"/>
</dbReference>
<dbReference type="AlphaFoldDB" id="A0A2T9Z7U8"/>
<evidence type="ECO:0000256" key="5">
    <source>
        <dbReference type="ARBA" id="ARBA00022737"/>
    </source>
</evidence>
<accession>A0A2T9Z7U8</accession>
<comment type="similarity">
    <text evidence="8">Belongs to the REI1 family.</text>
</comment>
<evidence type="ECO:0000256" key="7">
    <source>
        <dbReference type="ARBA" id="ARBA00022833"/>
    </source>
</evidence>
<evidence type="ECO:0000256" key="2">
    <source>
        <dbReference type="ARBA" id="ARBA00022490"/>
    </source>
</evidence>
<evidence type="ECO:0000313" key="11">
    <source>
        <dbReference type="EMBL" id="PVV00673.1"/>
    </source>
</evidence>
<dbReference type="Pfam" id="PF12756">
    <property type="entry name" value="zf-C2H2_2"/>
    <property type="match status" value="1"/>
</dbReference>
<name>A0A2T9Z7U8_9FUNG</name>
<dbReference type="SMART" id="SM00355">
    <property type="entry name" value="ZnF_C2H2"/>
    <property type="match status" value="4"/>
</dbReference>
<keyword evidence="2" id="KW-0963">Cytoplasm</keyword>
<protein>
    <recommendedName>
        <fullName evidence="10">C2H2-type domain-containing protein</fullName>
    </recommendedName>
</protein>
<evidence type="ECO:0000259" key="10">
    <source>
        <dbReference type="PROSITE" id="PS00028"/>
    </source>
</evidence>
<dbReference type="InterPro" id="IPR036236">
    <property type="entry name" value="Znf_C2H2_sf"/>
</dbReference>
<gene>
    <name evidence="11" type="ORF">BB560_004932</name>
</gene>
<dbReference type="PROSITE" id="PS00028">
    <property type="entry name" value="ZINC_FINGER_C2H2_1"/>
    <property type="match status" value="1"/>
</dbReference>
<dbReference type="SUPFAM" id="SSF57667">
    <property type="entry name" value="beta-beta-alpha zinc fingers"/>
    <property type="match status" value="2"/>
</dbReference>
<organism evidence="11 12">
    <name type="scientific">Smittium megazygosporum</name>
    <dbReference type="NCBI Taxonomy" id="133381"/>
    <lineage>
        <taxon>Eukaryota</taxon>
        <taxon>Fungi</taxon>
        <taxon>Fungi incertae sedis</taxon>
        <taxon>Zoopagomycota</taxon>
        <taxon>Kickxellomycotina</taxon>
        <taxon>Harpellomycetes</taxon>
        <taxon>Harpellales</taxon>
        <taxon>Legeriomycetaceae</taxon>
        <taxon>Smittium</taxon>
    </lineage>
</organism>
<sequence length="475" mass="54479">MDPALFTCLTCRIAFNIPEQQREHYQTDWHRYNLKRKVVQLPPISAESFAERLISQKTKEEESKSVGGVDCQVCRKVYSSKNAFDNHLNSKKHKEAEQKFLVNMQNREIDMILNETDQETPIPEGKTDALDQENIQVFTDPDHKHADSVKTEAQKLESDINKKLDQASTEAQVKELIQQKMKVARRLTPEECLFCENKAVSFEKNLVHMQKEHSFFIPDSEYLVDLPGLIEYLGEKITVANVCLYCNGRGRGMRSLEAVRKHMTDKGHCKIAYDTEIDILEISDYYDFSSSYPEQFNNSHSANEFGLDEEGEGMDADSEMSKDDAQRRNINSLYPSGSLFVEDEETGELVLPNGNRIGHRSLNYIYKQNLNVSYEKESVHVNRMHLITGKSEADDDRSDQEDAAAGANKVIRYTNNGVMIKAPQSKAVIMSLPGGKQIWKDMATFKEKRRFADFKARVGIKANKLQKYFRYQNPV</sequence>
<dbReference type="GO" id="GO:0003676">
    <property type="term" value="F:nucleic acid binding"/>
    <property type="evidence" value="ECO:0007669"/>
    <property type="project" value="InterPro"/>
</dbReference>
<evidence type="ECO:0000256" key="9">
    <source>
        <dbReference type="SAM" id="MobiDB-lite"/>
    </source>
</evidence>
<dbReference type="OrthoDB" id="19329at2759"/>
<dbReference type="Gene3D" id="3.30.160.60">
    <property type="entry name" value="Classic Zinc Finger"/>
    <property type="match status" value="1"/>
</dbReference>
<proteinExistence type="inferred from homology"/>
<dbReference type="Pfam" id="PF12171">
    <property type="entry name" value="zf-C2H2_jaz"/>
    <property type="match status" value="1"/>
</dbReference>
<dbReference type="GO" id="GO:0030687">
    <property type="term" value="C:preribosome, large subunit precursor"/>
    <property type="evidence" value="ECO:0007669"/>
    <property type="project" value="TreeGrafter"/>
</dbReference>
<keyword evidence="6" id="KW-0863">Zinc-finger</keyword>
<keyword evidence="5" id="KW-0677">Repeat</keyword>
<dbReference type="SMART" id="SM00451">
    <property type="entry name" value="ZnF_U1"/>
    <property type="match status" value="2"/>
</dbReference>
<dbReference type="GO" id="GO:0008270">
    <property type="term" value="F:zinc ion binding"/>
    <property type="evidence" value="ECO:0007669"/>
    <property type="project" value="UniProtKB-KW"/>
</dbReference>
<dbReference type="InterPro" id="IPR040025">
    <property type="entry name" value="Znf622/Rei1/Reh1"/>
</dbReference>
<comment type="subcellular location">
    <subcellularLocation>
        <location evidence="1">Cytoplasm</location>
    </subcellularLocation>
</comment>
<evidence type="ECO:0000256" key="8">
    <source>
        <dbReference type="ARBA" id="ARBA00034126"/>
    </source>
</evidence>
<feature type="region of interest" description="Disordered" evidence="9">
    <location>
        <begin position="299"/>
        <end position="327"/>
    </location>
</feature>
<keyword evidence="4" id="KW-0479">Metal-binding</keyword>
<dbReference type="Proteomes" id="UP000245609">
    <property type="component" value="Unassembled WGS sequence"/>
</dbReference>
<feature type="compositionally biased region" description="Acidic residues" evidence="9">
    <location>
        <begin position="306"/>
        <end position="318"/>
    </location>
</feature>
<dbReference type="InterPro" id="IPR041661">
    <property type="entry name" value="ZN622/Rei1/Reh1_Znf-C2H2"/>
</dbReference>
<keyword evidence="7" id="KW-0862">Zinc</keyword>
<evidence type="ECO:0000256" key="4">
    <source>
        <dbReference type="ARBA" id="ARBA00022723"/>
    </source>
</evidence>
<dbReference type="EMBL" id="MBFS01001741">
    <property type="protein sequence ID" value="PVV00673.1"/>
    <property type="molecule type" value="Genomic_DNA"/>
</dbReference>
<evidence type="ECO:0000256" key="3">
    <source>
        <dbReference type="ARBA" id="ARBA00022517"/>
    </source>
</evidence>
<dbReference type="GO" id="GO:0042273">
    <property type="term" value="P:ribosomal large subunit biogenesis"/>
    <property type="evidence" value="ECO:0007669"/>
    <property type="project" value="TreeGrafter"/>
</dbReference>
<feature type="domain" description="C2H2-type" evidence="10">
    <location>
        <begin position="71"/>
        <end position="93"/>
    </location>
</feature>
<dbReference type="InterPro" id="IPR022755">
    <property type="entry name" value="Znf_C2H2_jaz"/>
</dbReference>
<reference evidence="11 12" key="1">
    <citation type="journal article" date="2018" name="MBio">
        <title>Comparative Genomics Reveals the Core Gene Toolbox for the Fungus-Insect Symbiosis.</title>
        <authorList>
            <person name="Wang Y."/>
            <person name="Stata M."/>
            <person name="Wang W."/>
            <person name="Stajich J.E."/>
            <person name="White M.M."/>
            <person name="Moncalvo J.M."/>
        </authorList>
    </citation>
    <scope>NUCLEOTIDE SEQUENCE [LARGE SCALE GENOMIC DNA]</scope>
    <source>
        <strain evidence="11 12">SC-DP-2</strain>
    </source>
</reference>
<evidence type="ECO:0000313" key="12">
    <source>
        <dbReference type="Proteomes" id="UP000245609"/>
    </source>
</evidence>
<dbReference type="PANTHER" id="PTHR13182">
    <property type="entry name" value="ZINC FINGER PROTEIN 622"/>
    <property type="match status" value="1"/>
</dbReference>
<dbReference type="STRING" id="133381.A0A2T9Z7U8"/>
<dbReference type="InterPro" id="IPR003604">
    <property type="entry name" value="Matrin/U1-like-C_Znf_C2H2"/>
</dbReference>
<evidence type="ECO:0000256" key="1">
    <source>
        <dbReference type="ARBA" id="ARBA00004496"/>
    </source>
</evidence>
<keyword evidence="12" id="KW-1185">Reference proteome</keyword>
<keyword evidence="3" id="KW-0690">Ribosome biogenesis</keyword>
<dbReference type="InterPro" id="IPR013087">
    <property type="entry name" value="Znf_C2H2_type"/>
</dbReference>
<comment type="caution">
    <text evidence="11">The sequence shown here is derived from an EMBL/GenBank/DDBJ whole genome shotgun (WGS) entry which is preliminary data.</text>
</comment>